<proteinExistence type="predicted"/>
<organism evidence="3 4">
    <name type="scientific">Roseibium aggregatum (strain ATCC 25650 / DSM 13394 / JCM 20685 / NBRC 16684 / NCIMB 2208 / IAM 12614 / B1)</name>
    <name type="common">Stappia aggregata</name>
    <dbReference type="NCBI Taxonomy" id="384765"/>
    <lineage>
        <taxon>Bacteria</taxon>
        <taxon>Pseudomonadati</taxon>
        <taxon>Pseudomonadota</taxon>
        <taxon>Alphaproteobacteria</taxon>
        <taxon>Hyphomicrobiales</taxon>
        <taxon>Stappiaceae</taxon>
        <taxon>Roseibium</taxon>
    </lineage>
</organism>
<evidence type="ECO:0000313" key="4">
    <source>
        <dbReference type="Proteomes" id="UP000004848"/>
    </source>
</evidence>
<protein>
    <recommendedName>
        <fullName evidence="2">BioF2-like acetyltransferase domain-containing protein</fullName>
    </recommendedName>
</protein>
<dbReference type="Proteomes" id="UP000004848">
    <property type="component" value="Unassembled WGS sequence"/>
</dbReference>
<dbReference type="InterPro" id="IPR038740">
    <property type="entry name" value="BioF2-like_GNAT_dom"/>
</dbReference>
<evidence type="ECO:0000313" key="3">
    <source>
        <dbReference type="EMBL" id="EAV42045.1"/>
    </source>
</evidence>
<feature type="region of interest" description="Disordered" evidence="1">
    <location>
        <begin position="151"/>
        <end position="171"/>
    </location>
</feature>
<comment type="caution">
    <text evidence="3">The sequence shown here is derived from an EMBL/GenBank/DDBJ whole genome shotgun (WGS) entry which is preliminary data.</text>
</comment>
<accession>A0NZ44</accession>
<reference evidence="3 4" key="1">
    <citation type="submission" date="2006-05" db="EMBL/GenBank/DDBJ databases">
        <authorList>
            <person name="King G."/>
            <person name="Ferriera S."/>
            <person name="Johnson J."/>
            <person name="Kravitz S."/>
            <person name="Beeson K."/>
            <person name="Sutton G."/>
            <person name="Rogers Y.-H."/>
            <person name="Friedman R."/>
            <person name="Frazier M."/>
            <person name="Venter J.C."/>
        </authorList>
    </citation>
    <scope>NUCLEOTIDE SEQUENCE [LARGE SCALE GENOMIC DNA]</scope>
    <source>
        <strain evidence="4">ATCC 25650 / DSM 13394 / JCM 20685 / NBRC 16684 / NCIMB 2208 / IAM 12614 / B1</strain>
    </source>
</reference>
<sequence length="364" mass="39362">MPLEVLSLDPLSPETPLEDWQALCAAALSPNPFFGPDFLCPFLDNMDKGRVRLVVVREAPGGRWLVAAPVGRRRFGLAVPVNTTWATDYAPLGTPLIHPQAGDEAIAAFLDAARSPGNALAIPYLPLHSQSAIRLRAAGSGKSSVLSKSVRASHNGGATGKAQLAEADSGKRRKEMRRLMRRLGDHGKTTFRSLDGPEAVAGFEAFLALEASGWKGREGTALVSQPRTADFARTAIANLARRNAVRIDQLWSGETLVAALVLFLQSGKVFTWKIAFDEEFARYSPGAQLALQTLKTNLAIPGFRVADSLAIPGHSMIEPLWRGRLEIGTVLYADGLKRALCKADLKLEQTLLKAARTVRARLRS</sequence>
<evidence type="ECO:0000256" key="1">
    <source>
        <dbReference type="SAM" id="MobiDB-lite"/>
    </source>
</evidence>
<dbReference type="InterPro" id="IPR016181">
    <property type="entry name" value="Acyl_CoA_acyltransferase"/>
</dbReference>
<gene>
    <name evidence="3" type="ORF">SIAM614_25537</name>
</gene>
<dbReference type="EMBL" id="AAUW01000017">
    <property type="protein sequence ID" value="EAV42045.1"/>
    <property type="molecule type" value="Genomic_DNA"/>
</dbReference>
<dbReference type="AlphaFoldDB" id="A0NZ44"/>
<dbReference type="SUPFAM" id="SSF55729">
    <property type="entry name" value="Acyl-CoA N-acyltransferases (Nat)"/>
    <property type="match status" value="1"/>
</dbReference>
<name>A0NZ44_ROSAI</name>
<dbReference type="Pfam" id="PF13480">
    <property type="entry name" value="Acetyltransf_6"/>
    <property type="match status" value="1"/>
</dbReference>
<evidence type="ECO:0000259" key="2">
    <source>
        <dbReference type="Pfam" id="PF13480"/>
    </source>
</evidence>
<dbReference type="eggNOG" id="COG5653">
    <property type="taxonomic scope" value="Bacteria"/>
</dbReference>
<feature type="domain" description="BioF2-like acetyltransferase" evidence="2">
    <location>
        <begin position="171"/>
        <end position="299"/>
    </location>
</feature>